<keyword evidence="1" id="KW-0193">Cuticle</keyword>
<protein>
    <submittedName>
        <fullName evidence="3">Adult-specific rigid cuticular protein 15.7</fullName>
    </submittedName>
</protein>
<dbReference type="OrthoDB" id="6465953at2759"/>
<dbReference type="Proteomes" id="UP000887013">
    <property type="component" value="Unassembled WGS sequence"/>
</dbReference>
<proteinExistence type="predicted"/>
<dbReference type="EMBL" id="BMAW01076062">
    <property type="protein sequence ID" value="GFT99731.1"/>
    <property type="molecule type" value="Genomic_DNA"/>
</dbReference>
<reference evidence="3" key="1">
    <citation type="submission" date="2020-08" db="EMBL/GenBank/DDBJ databases">
        <title>Multicomponent nature underlies the extraordinary mechanical properties of spider dragline silk.</title>
        <authorList>
            <person name="Kono N."/>
            <person name="Nakamura H."/>
            <person name="Mori M."/>
            <person name="Yoshida Y."/>
            <person name="Ohtoshi R."/>
            <person name="Malay A.D."/>
            <person name="Moran D.A.P."/>
            <person name="Tomita M."/>
            <person name="Numata K."/>
            <person name="Arakawa K."/>
        </authorList>
    </citation>
    <scope>NUCLEOTIDE SEQUENCE</scope>
</reference>
<comment type="caution">
    <text evidence="3">The sequence shown here is derived from an EMBL/GenBank/DDBJ whole genome shotgun (WGS) entry which is preliminary data.</text>
</comment>
<dbReference type="AlphaFoldDB" id="A0A8X6Q799"/>
<dbReference type="InterPro" id="IPR000618">
    <property type="entry name" value="Insect_cuticle"/>
</dbReference>
<dbReference type="Pfam" id="PF00379">
    <property type="entry name" value="Chitin_bind_4"/>
    <property type="match status" value="1"/>
</dbReference>
<evidence type="ECO:0000256" key="2">
    <source>
        <dbReference type="SAM" id="MobiDB-lite"/>
    </source>
</evidence>
<keyword evidence="4" id="KW-1185">Reference proteome</keyword>
<sequence>MAIQASSTVDSLESTEISASSRRKDVNHVIHYDIKDKLGTTNHKAEVRDSYGKKKGSFTIADNDGGSRRVEYVTDRNGFMSSVKTNELETTASSSTAALIASPYDELITSVMNHAVPLATIVGQASPVAVHVPYNGAITNDAGLDLRYGTGKVLI</sequence>
<dbReference type="PROSITE" id="PS51155">
    <property type="entry name" value="CHIT_BIND_RR_2"/>
    <property type="match status" value="1"/>
</dbReference>
<evidence type="ECO:0000256" key="1">
    <source>
        <dbReference type="PROSITE-ProRule" id="PRU00497"/>
    </source>
</evidence>
<organism evidence="3 4">
    <name type="scientific">Nephila pilipes</name>
    <name type="common">Giant wood spider</name>
    <name type="synonym">Nephila maculata</name>
    <dbReference type="NCBI Taxonomy" id="299642"/>
    <lineage>
        <taxon>Eukaryota</taxon>
        <taxon>Metazoa</taxon>
        <taxon>Ecdysozoa</taxon>
        <taxon>Arthropoda</taxon>
        <taxon>Chelicerata</taxon>
        <taxon>Arachnida</taxon>
        <taxon>Araneae</taxon>
        <taxon>Araneomorphae</taxon>
        <taxon>Entelegynae</taxon>
        <taxon>Araneoidea</taxon>
        <taxon>Nephilidae</taxon>
        <taxon>Nephila</taxon>
    </lineage>
</organism>
<name>A0A8X6Q799_NEPPI</name>
<evidence type="ECO:0000313" key="4">
    <source>
        <dbReference type="Proteomes" id="UP000887013"/>
    </source>
</evidence>
<accession>A0A8X6Q799</accession>
<feature type="region of interest" description="Disordered" evidence="2">
    <location>
        <begin position="1"/>
        <end position="20"/>
    </location>
</feature>
<gene>
    <name evidence="3" type="primary">X975_19728</name>
    <name evidence="3" type="ORF">NPIL_211931</name>
</gene>
<dbReference type="GO" id="GO:0042302">
    <property type="term" value="F:structural constituent of cuticle"/>
    <property type="evidence" value="ECO:0007669"/>
    <property type="project" value="UniProtKB-UniRule"/>
</dbReference>
<evidence type="ECO:0000313" key="3">
    <source>
        <dbReference type="EMBL" id="GFT99731.1"/>
    </source>
</evidence>